<proteinExistence type="predicted"/>
<dbReference type="AlphaFoldDB" id="A0A918JP73"/>
<dbReference type="EMBL" id="BMXP01000005">
    <property type="protein sequence ID" value="GGW87830.1"/>
    <property type="molecule type" value="Genomic_DNA"/>
</dbReference>
<keyword evidence="2" id="KW-1185">Reference proteome</keyword>
<sequence length="68" mass="7085">MAGLNGVRPPTAWGAMIVTIHALLIKPVTINSTVSDGSAGQTYDVSAESTKAESHGVVTLRIPLRTLI</sequence>
<evidence type="ECO:0000313" key="2">
    <source>
        <dbReference type="Proteomes" id="UP000631300"/>
    </source>
</evidence>
<name>A0A918JP73_9ALTE</name>
<evidence type="ECO:0000313" key="1">
    <source>
        <dbReference type="EMBL" id="GGW87830.1"/>
    </source>
</evidence>
<protein>
    <submittedName>
        <fullName evidence="1">Uncharacterized protein</fullName>
    </submittedName>
</protein>
<organism evidence="1 2">
    <name type="scientific">Alteromonas halophila</name>
    <dbReference type="NCBI Taxonomy" id="516698"/>
    <lineage>
        <taxon>Bacteria</taxon>
        <taxon>Pseudomonadati</taxon>
        <taxon>Pseudomonadota</taxon>
        <taxon>Gammaproteobacteria</taxon>
        <taxon>Alteromonadales</taxon>
        <taxon>Alteromonadaceae</taxon>
        <taxon>Alteromonas/Salinimonas group</taxon>
        <taxon>Alteromonas</taxon>
    </lineage>
</organism>
<accession>A0A918JP73</accession>
<reference evidence="1" key="1">
    <citation type="journal article" date="2014" name="Int. J. Syst. Evol. Microbiol.">
        <title>Complete genome sequence of Corynebacterium casei LMG S-19264T (=DSM 44701T), isolated from a smear-ripened cheese.</title>
        <authorList>
            <consortium name="US DOE Joint Genome Institute (JGI-PGF)"/>
            <person name="Walter F."/>
            <person name="Albersmeier A."/>
            <person name="Kalinowski J."/>
            <person name="Ruckert C."/>
        </authorList>
    </citation>
    <scope>NUCLEOTIDE SEQUENCE</scope>
    <source>
        <strain evidence="1">KCTC 22164</strain>
    </source>
</reference>
<gene>
    <name evidence="1" type="ORF">GCM10007391_21960</name>
</gene>
<comment type="caution">
    <text evidence="1">The sequence shown here is derived from an EMBL/GenBank/DDBJ whole genome shotgun (WGS) entry which is preliminary data.</text>
</comment>
<reference evidence="1" key="2">
    <citation type="submission" date="2020-09" db="EMBL/GenBank/DDBJ databases">
        <authorList>
            <person name="Sun Q."/>
            <person name="Kim S."/>
        </authorList>
    </citation>
    <scope>NUCLEOTIDE SEQUENCE</scope>
    <source>
        <strain evidence="1">KCTC 22164</strain>
    </source>
</reference>
<dbReference type="Proteomes" id="UP000631300">
    <property type="component" value="Unassembled WGS sequence"/>
</dbReference>